<dbReference type="AlphaFoldDB" id="A0A0F8XUS7"/>
<proteinExistence type="predicted"/>
<dbReference type="EMBL" id="LAZR01057112">
    <property type="protein sequence ID" value="KKK72728.1"/>
    <property type="molecule type" value="Genomic_DNA"/>
</dbReference>
<evidence type="ECO:0000313" key="1">
    <source>
        <dbReference type="EMBL" id="KKK72728.1"/>
    </source>
</evidence>
<reference evidence="1" key="1">
    <citation type="journal article" date="2015" name="Nature">
        <title>Complex archaea that bridge the gap between prokaryotes and eukaryotes.</title>
        <authorList>
            <person name="Spang A."/>
            <person name="Saw J.H."/>
            <person name="Jorgensen S.L."/>
            <person name="Zaremba-Niedzwiedzka K."/>
            <person name="Martijn J."/>
            <person name="Lind A.E."/>
            <person name="van Eijk R."/>
            <person name="Schleper C."/>
            <person name="Guy L."/>
            <person name="Ettema T.J."/>
        </authorList>
    </citation>
    <scope>NUCLEOTIDE SEQUENCE</scope>
</reference>
<gene>
    <name evidence="1" type="ORF">LCGC14_2900960</name>
</gene>
<comment type="caution">
    <text evidence="1">The sequence shown here is derived from an EMBL/GenBank/DDBJ whole genome shotgun (WGS) entry which is preliminary data.</text>
</comment>
<accession>A0A0F8XUS7</accession>
<organism evidence="1">
    <name type="scientific">marine sediment metagenome</name>
    <dbReference type="NCBI Taxonomy" id="412755"/>
    <lineage>
        <taxon>unclassified sequences</taxon>
        <taxon>metagenomes</taxon>
        <taxon>ecological metagenomes</taxon>
    </lineage>
</organism>
<name>A0A0F8XUS7_9ZZZZ</name>
<sequence>MKNGVYKKLSKQYCPRFGKIAVDMGFITTKQLKVSLVEQVEDNIFNRPHRLIGSIFFEHGWITNKQIDVVVYELFEQKELNVS</sequence>
<protein>
    <submittedName>
        <fullName evidence="1">Uncharacterized protein</fullName>
    </submittedName>
</protein>